<keyword evidence="2" id="KW-1185">Reference proteome</keyword>
<dbReference type="RefSeq" id="WP_013513429.1">
    <property type="nucleotide sequence ID" value="NC_014844.1"/>
</dbReference>
<reference evidence="2" key="1">
    <citation type="submission" date="2010-12" db="EMBL/GenBank/DDBJ databases">
        <title>Complete sequence of Desulfovibrio aespoeensis Aspo-2.</title>
        <authorList>
            <consortium name="US DOE Joint Genome Institute"/>
            <person name="Lucas S."/>
            <person name="Copeland A."/>
            <person name="Lapidus A."/>
            <person name="Cheng J.-F."/>
            <person name="Goodwin L."/>
            <person name="Pitluck S."/>
            <person name="Chertkov O."/>
            <person name="Misra M."/>
            <person name="Detter J.C."/>
            <person name="Han C."/>
            <person name="Tapia R."/>
            <person name="Land M."/>
            <person name="Hauser L."/>
            <person name="Kyrpides N."/>
            <person name="Ivanova N."/>
            <person name="Ovchinnikova G."/>
            <person name="Pedersen K."/>
            <person name="Jagevall S."/>
            <person name="Hazen T."/>
            <person name="Woyke T."/>
        </authorList>
    </citation>
    <scope>NUCLEOTIDE SEQUENCE [LARGE SCALE GENOMIC DNA]</scope>
    <source>
        <strain evidence="2">ATCC 700646 / DSM 10631 / Aspo-2</strain>
    </source>
</reference>
<reference evidence="1 2" key="2">
    <citation type="journal article" date="2014" name="Genome Announc.">
        <title>Complete Genome Sequence of the Subsurface, Mesophilic Sulfate-Reducing Bacterium Desulfovibrio aespoeensis Aspo-2.</title>
        <authorList>
            <person name="Pedersen K."/>
            <person name="Bengtsson A."/>
            <person name="Edlund J."/>
            <person name="Rabe L."/>
            <person name="Hazen T."/>
            <person name="Chakraborty R."/>
            <person name="Goodwin L."/>
            <person name="Shapiro N."/>
        </authorList>
    </citation>
    <scope>NUCLEOTIDE SEQUENCE [LARGE SCALE GENOMIC DNA]</scope>
    <source>
        <strain evidence="2">ATCC 700646 / DSM 10631 / Aspo-2</strain>
    </source>
</reference>
<evidence type="ECO:0000313" key="2">
    <source>
        <dbReference type="Proteomes" id="UP000002191"/>
    </source>
</evidence>
<dbReference type="HOGENOM" id="CLU_1044795_0_0_7"/>
<dbReference type="STRING" id="643562.Daes_0471"/>
<protein>
    <submittedName>
        <fullName evidence="1">Uncharacterized protein</fullName>
    </submittedName>
</protein>
<dbReference type="EMBL" id="CP002431">
    <property type="protein sequence ID" value="ADU61492.1"/>
    <property type="molecule type" value="Genomic_DNA"/>
</dbReference>
<name>E6VXN4_PSEA9</name>
<dbReference type="Proteomes" id="UP000002191">
    <property type="component" value="Chromosome"/>
</dbReference>
<dbReference type="AlphaFoldDB" id="E6VXN4"/>
<dbReference type="KEGG" id="das:Daes_0471"/>
<sequence>MSRLAFGAPGKSGIDGKYKFVPLPWEENAADELTYVCEFTGAAGTNEVGVGAGLSGADLVLTQYANPGSDGTHRTIQDGTFQSFYGTMAFYTAFAQSPLGWSFVLRNTNLNGANTYLVNLMGQDTSGSQSMELRLLKNTSTFTLSVGSSNSVLGMGVGLKLPATNELWPVTGQPYMTIASLDYAKGICFAGILQDNGVFPSKLTDFLTFSINQFPEDFAGPNQITAYNSGVYKCILGSFLSYGSNYSGGQTVKSLTLAKRPCYIPA</sequence>
<organism evidence="1 2">
    <name type="scientific">Pseudodesulfovibrio aespoeensis (strain ATCC 700646 / DSM 10631 / Aspo-2)</name>
    <name type="common">Desulfovibrio aespoeensis</name>
    <dbReference type="NCBI Taxonomy" id="643562"/>
    <lineage>
        <taxon>Bacteria</taxon>
        <taxon>Pseudomonadati</taxon>
        <taxon>Thermodesulfobacteriota</taxon>
        <taxon>Desulfovibrionia</taxon>
        <taxon>Desulfovibrionales</taxon>
        <taxon>Desulfovibrionaceae</taxon>
    </lineage>
</organism>
<accession>E6VXN4</accession>
<proteinExistence type="predicted"/>
<evidence type="ECO:0000313" key="1">
    <source>
        <dbReference type="EMBL" id="ADU61492.1"/>
    </source>
</evidence>
<gene>
    <name evidence="1" type="ordered locus">Daes_0471</name>
</gene>